<proteinExistence type="predicted"/>
<dbReference type="InterPro" id="IPR019931">
    <property type="entry name" value="LPXTG_anchor"/>
</dbReference>
<sequence>MVPTIAPPGAPAATVDITKTKPGTSVVLDPVKNDKPGTAALDPTTIRLCGAGEISPACTQMSVTTLDGLYVVEPTTGQVTFTPRDGFTGQATIPYIIKDGLGMMANANLIITVEDTAVVPVVKKTKVGLAKTGGARPDLLLLLGILALVGAGGLRVASRKR</sequence>
<accession>A0A6J6L7D6</accession>
<dbReference type="AlphaFoldDB" id="A0A6J6L7D6"/>
<evidence type="ECO:0000313" key="4">
    <source>
        <dbReference type="EMBL" id="CAB4656673.1"/>
    </source>
</evidence>
<dbReference type="Gene3D" id="2.60.40.2810">
    <property type="match status" value="1"/>
</dbReference>
<feature type="transmembrane region" description="Helical" evidence="2">
    <location>
        <begin position="139"/>
        <end position="157"/>
    </location>
</feature>
<name>A0A6J6L7D6_9ZZZZ</name>
<feature type="domain" description="Gram-positive cocci surface proteins LPxTG" evidence="3">
    <location>
        <begin position="129"/>
        <end position="161"/>
    </location>
</feature>
<organism evidence="4">
    <name type="scientific">freshwater metagenome</name>
    <dbReference type="NCBI Taxonomy" id="449393"/>
    <lineage>
        <taxon>unclassified sequences</taxon>
        <taxon>metagenomes</taxon>
        <taxon>ecological metagenomes</taxon>
    </lineage>
</organism>
<evidence type="ECO:0000259" key="3">
    <source>
        <dbReference type="PROSITE" id="PS50847"/>
    </source>
</evidence>
<keyword evidence="2" id="KW-1133">Transmembrane helix</keyword>
<dbReference type="NCBIfam" id="TIGR01167">
    <property type="entry name" value="LPXTG_anchor"/>
    <property type="match status" value="1"/>
</dbReference>
<dbReference type="PROSITE" id="PS50847">
    <property type="entry name" value="GRAM_POS_ANCHORING"/>
    <property type="match status" value="1"/>
</dbReference>
<evidence type="ECO:0000256" key="1">
    <source>
        <dbReference type="ARBA" id="ARBA00022525"/>
    </source>
</evidence>
<keyword evidence="2" id="KW-0472">Membrane</keyword>
<gene>
    <name evidence="4" type="ORF">UFOPK2171_00935</name>
</gene>
<reference evidence="4" key="1">
    <citation type="submission" date="2020-05" db="EMBL/GenBank/DDBJ databases">
        <authorList>
            <person name="Chiriac C."/>
            <person name="Salcher M."/>
            <person name="Ghai R."/>
            <person name="Kavagutti S V."/>
        </authorList>
    </citation>
    <scope>NUCLEOTIDE SEQUENCE</scope>
</reference>
<dbReference type="Pfam" id="PF17963">
    <property type="entry name" value="Big_9"/>
    <property type="match status" value="1"/>
</dbReference>
<keyword evidence="1" id="KW-0964">Secreted</keyword>
<evidence type="ECO:0000256" key="2">
    <source>
        <dbReference type="SAM" id="Phobius"/>
    </source>
</evidence>
<keyword evidence="2" id="KW-0812">Transmembrane</keyword>
<dbReference type="EMBL" id="CAEZWD010000151">
    <property type="protein sequence ID" value="CAB4656673.1"/>
    <property type="molecule type" value="Genomic_DNA"/>
</dbReference>
<protein>
    <submittedName>
        <fullName evidence="4">Unannotated protein</fullName>
    </submittedName>
</protein>